<dbReference type="InterPro" id="IPR011343">
    <property type="entry name" value="DeoC"/>
</dbReference>
<sequence length="217" mass="22178">MTTPNQIVDHTLLAPTATPDEIEALCRDARDNRFYSVCVSPTYVAQAASLVEGSDVHVCTVVGFPSGAHTSAVKAYETRAAVEDGADEIDMVMNLASAKAHDWAAVENDIRAVVEAAQGRVVKVILETCVLEDDEIVAACTAARAAGADFVKTSTGFAGGGATTHAVQLMRETVGPDMGVKASGGIRTAADLDAMVAAGATRIGSSAGAALLTAQGN</sequence>
<evidence type="ECO:0000313" key="9">
    <source>
        <dbReference type="Proteomes" id="UP000092596"/>
    </source>
</evidence>
<comment type="catalytic activity">
    <reaction evidence="5 7">
        <text>2-deoxy-D-ribose 5-phosphate = D-glyceraldehyde 3-phosphate + acetaldehyde</text>
        <dbReference type="Rhea" id="RHEA:12821"/>
        <dbReference type="ChEBI" id="CHEBI:15343"/>
        <dbReference type="ChEBI" id="CHEBI:59776"/>
        <dbReference type="ChEBI" id="CHEBI:62877"/>
        <dbReference type="EC" id="4.1.2.4"/>
    </reaction>
</comment>
<evidence type="ECO:0000313" key="8">
    <source>
        <dbReference type="EMBL" id="ANP26731.1"/>
    </source>
</evidence>
<dbReference type="Pfam" id="PF01791">
    <property type="entry name" value="DeoC"/>
    <property type="match status" value="1"/>
</dbReference>
<dbReference type="PANTHER" id="PTHR10889:SF1">
    <property type="entry name" value="DEOXYRIBOSE-PHOSPHATE ALDOLASE"/>
    <property type="match status" value="1"/>
</dbReference>
<dbReference type="KEGG" id="dva:DAD186_01720"/>
<dbReference type="EC" id="4.1.2.4" evidence="7"/>
<dbReference type="GO" id="GO:0009264">
    <property type="term" value="P:deoxyribonucleotide catabolic process"/>
    <property type="evidence" value="ECO:0007669"/>
    <property type="project" value="UniProtKB-UniRule"/>
</dbReference>
<dbReference type="CDD" id="cd00959">
    <property type="entry name" value="DeoC"/>
    <property type="match status" value="1"/>
</dbReference>
<dbReference type="AlphaFoldDB" id="A0A1B0ZFL4"/>
<dbReference type="GO" id="GO:0006018">
    <property type="term" value="P:2-deoxyribose 1-phosphate catabolic process"/>
    <property type="evidence" value="ECO:0007669"/>
    <property type="project" value="UniProtKB-UniRule"/>
</dbReference>
<dbReference type="HAMAP" id="MF_00114">
    <property type="entry name" value="DeoC_type1"/>
    <property type="match status" value="1"/>
</dbReference>
<dbReference type="PANTHER" id="PTHR10889">
    <property type="entry name" value="DEOXYRIBOSE-PHOSPHATE ALDOLASE"/>
    <property type="match status" value="1"/>
</dbReference>
<dbReference type="InterPro" id="IPR002915">
    <property type="entry name" value="DeoC/FbaB/LacD_aldolase"/>
</dbReference>
<evidence type="ECO:0000256" key="5">
    <source>
        <dbReference type="ARBA" id="ARBA00048791"/>
    </source>
</evidence>
<reference evidence="8 9" key="1">
    <citation type="submission" date="2015-06" db="EMBL/GenBank/DDBJ databases">
        <title>Investigation of pathophysiology for high-risk pregnancy and development of treatment modality based on it.</title>
        <authorList>
            <person name="Kim B.-C."/>
            <person name="Lim S."/>
        </authorList>
    </citation>
    <scope>NUCLEOTIDE SEQUENCE [LARGE SCALE GENOMIC DNA]</scope>
    <source>
        <strain evidence="8 9">AD1-86</strain>
    </source>
</reference>
<comment type="function">
    <text evidence="6 7">Catalyzes a reversible aldol reaction between acetaldehyde and D-glyceraldehyde 3-phosphate to generate 2-deoxy-D-ribose 5-phosphate.</text>
</comment>
<evidence type="ECO:0000256" key="7">
    <source>
        <dbReference type="HAMAP-Rule" id="MF_00114"/>
    </source>
</evidence>
<name>A0A1B0ZFL4_9MICO</name>
<keyword evidence="2 7" id="KW-0963">Cytoplasm</keyword>
<dbReference type="SMART" id="SM01133">
    <property type="entry name" value="DeoC"/>
    <property type="match status" value="1"/>
</dbReference>
<dbReference type="InterPro" id="IPR013785">
    <property type="entry name" value="Aldolase_TIM"/>
</dbReference>
<feature type="active site" description="Proton donor/acceptor" evidence="7">
    <location>
        <position position="90"/>
    </location>
</feature>
<evidence type="ECO:0000256" key="6">
    <source>
        <dbReference type="ARBA" id="ARBA00056337"/>
    </source>
</evidence>
<evidence type="ECO:0000256" key="4">
    <source>
        <dbReference type="ARBA" id="ARBA00023270"/>
    </source>
</evidence>
<evidence type="ECO:0000256" key="2">
    <source>
        <dbReference type="ARBA" id="ARBA00022490"/>
    </source>
</evidence>
<dbReference type="GO" id="GO:0005737">
    <property type="term" value="C:cytoplasm"/>
    <property type="evidence" value="ECO:0007669"/>
    <property type="project" value="UniProtKB-SubCell"/>
</dbReference>
<dbReference type="EMBL" id="CP012117">
    <property type="protein sequence ID" value="ANP26731.1"/>
    <property type="molecule type" value="Genomic_DNA"/>
</dbReference>
<dbReference type="PATRIC" id="fig|1630135.4.peg.175"/>
<dbReference type="Proteomes" id="UP000092596">
    <property type="component" value="Chromosome"/>
</dbReference>
<evidence type="ECO:0000256" key="1">
    <source>
        <dbReference type="ARBA" id="ARBA00010936"/>
    </source>
</evidence>
<proteinExistence type="inferred from homology"/>
<protein>
    <recommendedName>
        <fullName evidence="7">Deoxyribose-phosphate aldolase</fullName>
        <shortName evidence="7">DERA</shortName>
        <ecNumber evidence="7">4.1.2.4</ecNumber>
    </recommendedName>
    <alternativeName>
        <fullName evidence="7">2-deoxy-D-ribose 5-phosphate aldolase</fullName>
    </alternativeName>
    <alternativeName>
        <fullName evidence="7">Phosphodeoxyriboaldolase</fullName>
        <shortName evidence="7">Deoxyriboaldolase</shortName>
    </alternativeName>
</protein>
<feature type="active site" description="Proton donor/acceptor" evidence="7">
    <location>
        <position position="181"/>
    </location>
</feature>
<keyword evidence="3 7" id="KW-0456">Lyase</keyword>
<comment type="similarity">
    <text evidence="1 7">Belongs to the DeoC/FbaB aldolase family. DeoC type 1 subfamily.</text>
</comment>
<dbReference type="STRING" id="1630135.DAD186_01720"/>
<organism evidence="8 9">
    <name type="scientific">Dermabacter vaginalis</name>
    <dbReference type="NCBI Taxonomy" id="1630135"/>
    <lineage>
        <taxon>Bacteria</taxon>
        <taxon>Bacillati</taxon>
        <taxon>Actinomycetota</taxon>
        <taxon>Actinomycetes</taxon>
        <taxon>Micrococcales</taxon>
        <taxon>Dermabacteraceae</taxon>
        <taxon>Dermabacter</taxon>
    </lineage>
</organism>
<comment type="pathway">
    <text evidence="7">Carbohydrate degradation; 2-deoxy-D-ribose 1-phosphate degradation; D-glyceraldehyde 3-phosphate and acetaldehyde from 2-deoxy-alpha-D-ribose 1-phosphate: step 2/2.</text>
</comment>
<keyword evidence="4 7" id="KW-0704">Schiff base</keyword>
<gene>
    <name evidence="7" type="primary">deoC</name>
    <name evidence="8" type="ORF">DAD186_01720</name>
</gene>
<dbReference type="RefSeq" id="WP_065247109.1">
    <property type="nucleotide sequence ID" value="NZ_CP012117.1"/>
</dbReference>
<evidence type="ECO:0000256" key="3">
    <source>
        <dbReference type="ARBA" id="ARBA00023239"/>
    </source>
</evidence>
<dbReference type="NCBIfam" id="TIGR00126">
    <property type="entry name" value="deoC"/>
    <property type="match status" value="1"/>
</dbReference>
<accession>A0A1B0ZFL4</accession>
<dbReference type="PIRSF" id="PIRSF001357">
    <property type="entry name" value="DeoC"/>
    <property type="match status" value="1"/>
</dbReference>
<dbReference type="UniPathway" id="UPA00002">
    <property type="reaction ID" value="UER00468"/>
</dbReference>
<dbReference type="InterPro" id="IPR028581">
    <property type="entry name" value="DeoC_typeI"/>
</dbReference>
<comment type="subcellular location">
    <subcellularLocation>
        <location evidence="7">Cytoplasm</location>
    </subcellularLocation>
</comment>
<dbReference type="GO" id="GO:0016052">
    <property type="term" value="P:carbohydrate catabolic process"/>
    <property type="evidence" value="ECO:0007669"/>
    <property type="project" value="TreeGrafter"/>
</dbReference>
<dbReference type="GO" id="GO:0004139">
    <property type="term" value="F:deoxyribose-phosphate aldolase activity"/>
    <property type="evidence" value="ECO:0007669"/>
    <property type="project" value="UniProtKB-UniRule"/>
</dbReference>
<dbReference type="Gene3D" id="3.20.20.70">
    <property type="entry name" value="Aldolase class I"/>
    <property type="match status" value="1"/>
</dbReference>
<dbReference type="SUPFAM" id="SSF51569">
    <property type="entry name" value="Aldolase"/>
    <property type="match status" value="1"/>
</dbReference>
<dbReference type="FunFam" id="3.20.20.70:FF:000044">
    <property type="entry name" value="Deoxyribose-phosphate aldolase"/>
    <property type="match status" value="1"/>
</dbReference>
<feature type="active site" description="Schiff-base intermediate with acetaldehyde" evidence="7">
    <location>
        <position position="152"/>
    </location>
</feature>